<gene>
    <name evidence="1" type="ORF">M8013_01230</name>
</gene>
<sequence length="134" mass="15441">MNLNAKRQGAMPLSIQQSCEQKSTITELKGLLESRHFARLHICEGGNTAIVYRSNLKQCLFKDVQFKSLLFNRCYIDEVCFENCDMANVFFSHCVFTKPIRLRECRVAGMRLLNMSLEMFIFEECTGVEQILTG</sequence>
<name>A0A9J6QDI5_9ENTR</name>
<dbReference type="SUPFAM" id="SSF141571">
    <property type="entry name" value="Pentapeptide repeat-like"/>
    <property type="match status" value="1"/>
</dbReference>
<dbReference type="Gene3D" id="2.160.20.80">
    <property type="entry name" value="E3 ubiquitin-protein ligase SopA"/>
    <property type="match status" value="1"/>
</dbReference>
<accession>A0A9J6QDI5</accession>
<keyword evidence="2" id="KW-1185">Reference proteome</keyword>
<reference evidence="1" key="1">
    <citation type="submission" date="2022-05" db="EMBL/GenBank/DDBJ databases">
        <title>Description of a novel species of Leclercia; Leclercia tamurae and the Proposal for a Novel Genus Silvania gen. nov. Containing Two Novel Species Silvania hatchlandensis sp. nov. and Silvania confinis sp. nov. Isolated from the Rhizosphere of Oak.</title>
        <authorList>
            <person name="Maddock D.W."/>
            <person name="Brady C.L."/>
            <person name="Denman S."/>
            <person name="Arnold D."/>
        </authorList>
    </citation>
    <scope>NUCLEOTIDE SEQUENCE</scope>
    <source>
        <strain evidence="1">H4N4</strain>
    </source>
</reference>
<protein>
    <submittedName>
        <fullName evidence="1">Pentapeptide repeat-containing protein</fullName>
    </submittedName>
</protein>
<comment type="caution">
    <text evidence="1">The sequence shown here is derived from an EMBL/GenBank/DDBJ whole genome shotgun (WGS) entry which is preliminary data.</text>
</comment>
<dbReference type="RefSeq" id="WP_271266019.1">
    <property type="nucleotide sequence ID" value="NZ_JAMGZJ010000061.1"/>
</dbReference>
<dbReference type="AlphaFoldDB" id="A0A9J6QDI5"/>
<organism evidence="1 2">
    <name type="scientific">Silvania confinis</name>
    <dbReference type="NCBI Taxonomy" id="2926470"/>
    <lineage>
        <taxon>Bacteria</taxon>
        <taxon>Pseudomonadati</taxon>
        <taxon>Pseudomonadota</taxon>
        <taxon>Gammaproteobacteria</taxon>
        <taxon>Enterobacterales</taxon>
        <taxon>Enterobacteriaceae</taxon>
        <taxon>Silvania</taxon>
    </lineage>
</organism>
<proteinExistence type="predicted"/>
<evidence type="ECO:0000313" key="2">
    <source>
        <dbReference type="Proteomes" id="UP001061282"/>
    </source>
</evidence>
<dbReference type="EMBL" id="JAMGZJ010000061">
    <property type="protein sequence ID" value="MCU6667386.1"/>
    <property type="molecule type" value="Genomic_DNA"/>
</dbReference>
<dbReference type="Proteomes" id="UP001061282">
    <property type="component" value="Unassembled WGS sequence"/>
</dbReference>
<evidence type="ECO:0000313" key="1">
    <source>
        <dbReference type="EMBL" id="MCU6667386.1"/>
    </source>
</evidence>